<dbReference type="Proteomes" id="UP001369815">
    <property type="component" value="Unassembled WGS sequence"/>
</dbReference>
<gene>
    <name evidence="2" type="ORF">Daesc_009604</name>
</gene>
<sequence>MSSYDSILLARLFNHFLTPPHTDSPHRVSRKRRCVSEWIDDLFDHWYELLFDDGEEFFSKPKEGAVRYRSAAYDEHIRQLREAACDCWFFSPRPSRWFCMLTCFLVFMPIYYAPYVTDAVLVSIGRLLFISVIVAPPAIGGLYAHPPEIWGETKKALVRKGKRWATSFISIILIGLVYLGKSARHCYQHLNRPTQN</sequence>
<proteinExistence type="predicted"/>
<dbReference type="AlphaFoldDB" id="A0AAX6MBG2"/>
<name>A0AAX6MBG2_9PEZI</name>
<comment type="caution">
    <text evidence="2">The sequence shown here is derived from an EMBL/GenBank/DDBJ whole genome shotgun (WGS) entry which is preliminary data.</text>
</comment>
<accession>A0AAX6MBG2</accession>
<keyword evidence="3" id="KW-1185">Reference proteome</keyword>
<keyword evidence="1" id="KW-1133">Transmembrane helix</keyword>
<feature type="transmembrane region" description="Helical" evidence="1">
    <location>
        <begin position="97"/>
        <end position="114"/>
    </location>
</feature>
<evidence type="ECO:0000313" key="2">
    <source>
        <dbReference type="EMBL" id="KAK6949521.1"/>
    </source>
</evidence>
<evidence type="ECO:0000256" key="1">
    <source>
        <dbReference type="SAM" id="Phobius"/>
    </source>
</evidence>
<reference evidence="2 3" key="1">
    <citation type="journal article" date="2024" name="Front Chem Biol">
        <title>Unveiling the potential of Daldinia eschscholtzii MFLUCC 19-0629 through bioactivity and bioinformatics studies for enhanced sustainable agriculture production.</title>
        <authorList>
            <person name="Brooks S."/>
            <person name="Weaver J.A."/>
            <person name="Klomchit A."/>
            <person name="Alharthi S.A."/>
            <person name="Onlamun T."/>
            <person name="Nurani R."/>
            <person name="Vong T.K."/>
            <person name="Alberti F."/>
            <person name="Greco C."/>
        </authorList>
    </citation>
    <scope>NUCLEOTIDE SEQUENCE [LARGE SCALE GENOMIC DNA]</scope>
    <source>
        <strain evidence="2">MFLUCC 19-0629</strain>
    </source>
</reference>
<keyword evidence="1" id="KW-0472">Membrane</keyword>
<feature type="transmembrane region" description="Helical" evidence="1">
    <location>
        <begin position="120"/>
        <end position="143"/>
    </location>
</feature>
<feature type="transmembrane region" description="Helical" evidence="1">
    <location>
        <begin position="164"/>
        <end position="180"/>
    </location>
</feature>
<dbReference type="EMBL" id="JBANMG010000009">
    <property type="protein sequence ID" value="KAK6949521.1"/>
    <property type="molecule type" value="Genomic_DNA"/>
</dbReference>
<evidence type="ECO:0000313" key="3">
    <source>
        <dbReference type="Proteomes" id="UP001369815"/>
    </source>
</evidence>
<protein>
    <submittedName>
        <fullName evidence="2">Uncharacterized protein</fullName>
    </submittedName>
</protein>
<organism evidence="2 3">
    <name type="scientific">Daldinia eschscholtzii</name>
    <dbReference type="NCBI Taxonomy" id="292717"/>
    <lineage>
        <taxon>Eukaryota</taxon>
        <taxon>Fungi</taxon>
        <taxon>Dikarya</taxon>
        <taxon>Ascomycota</taxon>
        <taxon>Pezizomycotina</taxon>
        <taxon>Sordariomycetes</taxon>
        <taxon>Xylariomycetidae</taxon>
        <taxon>Xylariales</taxon>
        <taxon>Hypoxylaceae</taxon>
        <taxon>Daldinia</taxon>
    </lineage>
</organism>
<keyword evidence="1" id="KW-0812">Transmembrane</keyword>